<sequence length="331" mass="35427">MTSLPIIRSCSFFSRSPFGSQLSFRTISSSRLSLHENPLGLPTRIKSSTTTPNPNIGKGLPPKRPIPNVKKVIAVYSAKGGVGKSTTSVNLATTLAQKGIRTGLLDADLFGPSIPLMMNLVGKEALLTPQNNLQPLVNYGVQTMSMGFLVDDAQAVVWRGMMVMKAIQQLLWQVQWDALDVLVIDMPPGTGDTQISILQQVVLDGVVIVSTPQDVALADAKKGIQLFSKMSVPILGLVENMSYFTCPNCNHESHIFNPPSKTGNRVDILAAKLGADVIARVPLDPEVCEAADAGKLVSVASKKTGKVYGDLATTVCSKLGLKNIAIKGRMF</sequence>
<evidence type="ECO:0000313" key="9">
    <source>
        <dbReference type="Proteomes" id="UP000193642"/>
    </source>
</evidence>
<keyword evidence="2" id="KW-0547">Nucleotide-binding</keyword>
<name>A0A1Y2CBG4_9FUNG</name>
<dbReference type="STRING" id="329046.A0A1Y2CBG4"/>
<dbReference type="PANTHER" id="PTHR42961:SF2">
    <property type="entry name" value="IRON-SULFUR PROTEIN NUBPL"/>
    <property type="match status" value="1"/>
</dbReference>
<protein>
    <submittedName>
        <fullName evidence="8">Nucleotide binding protein-like protein</fullName>
    </submittedName>
</protein>
<feature type="region of interest" description="Disordered" evidence="7">
    <location>
        <begin position="38"/>
        <end position="62"/>
    </location>
</feature>
<dbReference type="FunFam" id="3.40.50.300:FF:001278">
    <property type="entry name" value="Iron-sulfur cluster carrier protein"/>
    <property type="match status" value="1"/>
</dbReference>
<dbReference type="GO" id="GO:0140663">
    <property type="term" value="F:ATP-dependent FeS chaperone activity"/>
    <property type="evidence" value="ECO:0007669"/>
    <property type="project" value="InterPro"/>
</dbReference>
<feature type="compositionally biased region" description="Polar residues" evidence="7">
    <location>
        <begin position="45"/>
        <end position="54"/>
    </location>
</feature>
<dbReference type="GO" id="GO:0046872">
    <property type="term" value="F:metal ion binding"/>
    <property type="evidence" value="ECO:0007669"/>
    <property type="project" value="UniProtKB-KW"/>
</dbReference>
<dbReference type="GO" id="GO:0032981">
    <property type="term" value="P:mitochondrial respiratory chain complex I assembly"/>
    <property type="evidence" value="ECO:0007669"/>
    <property type="project" value="TreeGrafter"/>
</dbReference>
<dbReference type="AlphaFoldDB" id="A0A1Y2CBG4"/>
<gene>
    <name evidence="8" type="ORF">BCR33DRAFT_697651</name>
</gene>
<evidence type="ECO:0000256" key="6">
    <source>
        <dbReference type="ARBA" id="ARBA00024036"/>
    </source>
</evidence>
<dbReference type="HAMAP" id="MF_02040">
    <property type="entry name" value="Mrp_NBP35"/>
    <property type="match status" value="1"/>
</dbReference>
<proteinExistence type="inferred from homology"/>
<evidence type="ECO:0000256" key="5">
    <source>
        <dbReference type="ARBA" id="ARBA00023014"/>
    </source>
</evidence>
<dbReference type="GO" id="GO:0016226">
    <property type="term" value="P:iron-sulfur cluster assembly"/>
    <property type="evidence" value="ECO:0007669"/>
    <property type="project" value="InterPro"/>
</dbReference>
<evidence type="ECO:0000256" key="1">
    <source>
        <dbReference type="ARBA" id="ARBA00022723"/>
    </source>
</evidence>
<dbReference type="GO" id="GO:0051539">
    <property type="term" value="F:4 iron, 4 sulfur cluster binding"/>
    <property type="evidence" value="ECO:0007669"/>
    <property type="project" value="TreeGrafter"/>
</dbReference>
<keyword evidence="5" id="KW-0411">Iron-sulfur</keyword>
<comment type="similarity">
    <text evidence="6">Belongs to the Mrp/NBP35 ATP-binding proteins family.</text>
</comment>
<reference evidence="8 9" key="1">
    <citation type="submission" date="2016-07" db="EMBL/GenBank/DDBJ databases">
        <title>Pervasive Adenine N6-methylation of Active Genes in Fungi.</title>
        <authorList>
            <consortium name="DOE Joint Genome Institute"/>
            <person name="Mondo S.J."/>
            <person name="Dannebaum R.O."/>
            <person name="Kuo R.C."/>
            <person name="Labutti K."/>
            <person name="Haridas S."/>
            <person name="Kuo A."/>
            <person name="Salamov A."/>
            <person name="Ahrendt S.R."/>
            <person name="Lipzen A."/>
            <person name="Sullivan W."/>
            <person name="Andreopoulos W.B."/>
            <person name="Clum A."/>
            <person name="Lindquist E."/>
            <person name="Daum C."/>
            <person name="Ramamoorthy G.K."/>
            <person name="Gryganskyi A."/>
            <person name="Culley D."/>
            <person name="Magnuson J.K."/>
            <person name="James T.Y."/>
            <person name="O'Malley M.A."/>
            <person name="Stajich J.E."/>
            <person name="Spatafora J.W."/>
            <person name="Visel A."/>
            <person name="Grigoriev I.V."/>
        </authorList>
    </citation>
    <scope>NUCLEOTIDE SEQUENCE [LARGE SCALE GENOMIC DNA]</scope>
    <source>
        <strain evidence="8 9">JEL800</strain>
    </source>
</reference>
<keyword evidence="1" id="KW-0479">Metal-binding</keyword>
<evidence type="ECO:0000256" key="2">
    <source>
        <dbReference type="ARBA" id="ARBA00022741"/>
    </source>
</evidence>
<keyword evidence="9" id="KW-1185">Reference proteome</keyword>
<keyword evidence="4" id="KW-0408">Iron</keyword>
<dbReference type="GO" id="GO:0005524">
    <property type="term" value="F:ATP binding"/>
    <property type="evidence" value="ECO:0007669"/>
    <property type="project" value="UniProtKB-KW"/>
</dbReference>
<evidence type="ECO:0000256" key="7">
    <source>
        <dbReference type="SAM" id="MobiDB-lite"/>
    </source>
</evidence>
<evidence type="ECO:0000313" key="8">
    <source>
        <dbReference type="EMBL" id="ORY44391.1"/>
    </source>
</evidence>
<dbReference type="Gene3D" id="3.40.50.300">
    <property type="entry name" value="P-loop containing nucleotide triphosphate hydrolases"/>
    <property type="match status" value="1"/>
</dbReference>
<dbReference type="InterPro" id="IPR019591">
    <property type="entry name" value="Mrp/NBP35_ATP-bd"/>
</dbReference>
<accession>A0A1Y2CBG4</accession>
<dbReference type="OrthoDB" id="1741334at2759"/>
<dbReference type="SUPFAM" id="SSF52540">
    <property type="entry name" value="P-loop containing nucleoside triphosphate hydrolases"/>
    <property type="match status" value="1"/>
</dbReference>
<dbReference type="PROSITE" id="PS01215">
    <property type="entry name" value="MRP"/>
    <property type="match status" value="1"/>
</dbReference>
<dbReference type="InterPro" id="IPR027417">
    <property type="entry name" value="P-loop_NTPase"/>
</dbReference>
<dbReference type="InterPro" id="IPR000808">
    <property type="entry name" value="Mrp-like_CS"/>
</dbReference>
<comment type="caution">
    <text evidence="8">The sequence shown here is derived from an EMBL/GenBank/DDBJ whole genome shotgun (WGS) entry which is preliminary data.</text>
</comment>
<dbReference type="PANTHER" id="PTHR42961">
    <property type="entry name" value="IRON-SULFUR PROTEIN NUBPL"/>
    <property type="match status" value="1"/>
</dbReference>
<keyword evidence="3" id="KW-0067">ATP-binding</keyword>
<dbReference type="GO" id="GO:0005739">
    <property type="term" value="C:mitochondrion"/>
    <property type="evidence" value="ECO:0007669"/>
    <property type="project" value="TreeGrafter"/>
</dbReference>
<dbReference type="InterPro" id="IPR033756">
    <property type="entry name" value="YlxH/NBP35"/>
</dbReference>
<evidence type="ECO:0000256" key="4">
    <source>
        <dbReference type="ARBA" id="ARBA00023004"/>
    </source>
</evidence>
<dbReference type="CDD" id="cd02037">
    <property type="entry name" value="Mrp_NBP35"/>
    <property type="match status" value="1"/>
</dbReference>
<organism evidence="8 9">
    <name type="scientific">Rhizoclosmatium globosum</name>
    <dbReference type="NCBI Taxonomy" id="329046"/>
    <lineage>
        <taxon>Eukaryota</taxon>
        <taxon>Fungi</taxon>
        <taxon>Fungi incertae sedis</taxon>
        <taxon>Chytridiomycota</taxon>
        <taxon>Chytridiomycota incertae sedis</taxon>
        <taxon>Chytridiomycetes</taxon>
        <taxon>Chytridiales</taxon>
        <taxon>Chytriomycetaceae</taxon>
        <taxon>Rhizoclosmatium</taxon>
    </lineage>
</organism>
<evidence type="ECO:0000256" key="3">
    <source>
        <dbReference type="ARBA" id="ARBA00022840"/>
    </source>
</evidence>
<dbReference type="InterPro" id="IPR044304">
    <property type="entry name" value="NUBPL-like"/>
</dbReference>
<dbReference type="EMBL" id="MCGO01000022">
    <property type="protein sequence ID" value="ORY44391.1"/>
    <property type="molecule type" value="Genomic_DNA"/>
</dbReference>
<dbReference type="Proteomes" id="UP000193642">
    <property type="component" value="Unassembled WGS sequence"/>
</dbReference>
<dbReference type="Pfam" id="PF10609">
    <property type="entry name" value="ParA"/>
    <property type="match status" value="1"/>
</dbReference>